<sequence>MHVKDVPAFHLSLGRTDERRWSWTVQRCTTGCQGHHLLRNHSSERVSRAEGEVSGLARRNGMGVQSPSAGSLQAALATMIRQLASAPSYVRPLQALLCDDITQSRRRIDTNAQMTLSDISHSRLAPKMRKAGFFGATDSWSNDQVAIKRRAARMDQPASVGTHRLPARLRRDGCLLPRGLGLPSFRRFASRVEPFMQLTRSANGQTPSEKAARDGTLPTTASSLHGRLGRDPPLMVKSCQGPCPAAPRRRPIHLLALRVAETVSRPHRVGKILRLCMSRNAGLARPSLRNSIRRPPGHQYTVVASKYCPRQEVPVRAFGCMHPAYRAPNPLPPMFYPSPQKGSTTLSGPSAAVMSTLAPAEKWPQYSASRIWVPK</sequence>
<evidence type="ECO:0000256" key="1">
    <source>
        <dbReference type="SAM" id="MobiDB-lite"/>
    </source>
</evidence>
<reference evidence="2 3" key="1">
    <citation type="submission" date="2016-07" db="EMBL/GenBank/DDBJ databases">
        <title>Pervasive Adenine N6-methylation of Active Genes in Fungi.</title>
        <authorList>
            <consortium name="DOE Joint Genome Institute"/>
            <person name="Mondo S.J."/>
            <person name="Dannebaum R.O."/>
            <person name="Kuo R.C."/>
            <person name="Labutti K."/>
            <person name="Haridas S."/>
            <person name="Kuo A."/>
            <person name="Salamov A."/>
            <person name="Ahrendt S.R."/>
            <person name="Lipzen A."/>
            <person name="Sullivan W."/>
            <person name="Andreopoulos W.B."/>
            <person name="Clum A."/>
            <person name="Lindquist E."/>
            <person name="Daum C."/>
            <person name="Ramamoorthy G.K."/>
            <person name="Gryganskyi A."/>
            <person name="Culley D."/>
            <person name="Magnuson J.K."/>
            <person name="James T.Y."/>
            <person name="O'Malley M.A."/>
            <person name="Stajich J.E."/>
            <person name="Spatafora J.W."/>
            <person name="Visel A."/>
            <person name="Grigoriev I.V."/>
        </authorList>
    </citation>
    <scope>NUCLEOTIDE SEQUENCE [LARGE SCALE GENOMIC DNA]</scope>
    <source>
        <strain evidence="2 3">CBS 115471</strain>
    </source>
</reference>
<feature type="region of interest" description="Disordered" evidence="1">
    <location>
        <begin position="199"/>
        <end position="235"/>
    </location>
</feature>
<feature type="compositionally biased region" description="Polar residues" evidence="1">
    <location>
        <begin position="199"/>
        <end position="208"/>
    </location>
</feature>
<evidence type="ECO:0000313" key="2">
    <source>
        <dbReference type="EMBL" id="ORY15625.1"/>
    </source>
</evidence>
<keyword evidence="3" id="KW-1185">Reference proteome</keyword>
<accession>A0A1Y2A0R0</accession>
<gene>
    <name evidence="2" type="ORF">BCR34DRAFT_585018</name>
</gene>
<comment type="caution">
    <text evidence="2">The sequence shown here is derived from an EMBL/GenBank/DDBJ whole genome shotgun (WGS) entry which is preliminary data.</text>
</comment>
<protein>
    <submittedName>
        <fullName evidence="2">Uncharacterized protein</fullName>
    </submittedName>
</protein>
<dbReference type="EMBL" id="MCFA01000024">
    <property type="protein sequence ID" value="ORY15625.1"/>
    <property type="molecule type" value="Genomic_DNA"/>
</dbReference>
<dbReference type="Proteomes" id="UP000193144">
    <property type="component" value="Unassembled WGS sequence"/>
</dbReference>
<proteinExistence type="predicted"/>
<dbReference type="AlphaFoldDB" id="A0A1Y2A0R0"/>
<name>A0A1Y2A0R0_9PLEO</name>
<organism evidence="2 3">
    <name type="scientific">Clohesyomyces aquaticus</name>
    <dbReference type="NCBI Taxonomy" id="1231657"/>
    <lineage>
        <taxon>Eukaryota</taxon>
        <taxon>Fungi</taxon>
        <taxon>Dikarya</taxon>
        <taxon>Ascomycota</taxon>
        <taxon>Pezizomycotina</taxon>
        <taxon>Dothideomycetes</taxon>
        <taxon>Pleosporomycetidae</taxon>
        <taxon>Pleosporales</taxon>
        <taxon>Lindgomycetaceae</taxon>
        <taxon>Clohesyomyces</taxon>
    </lineage>
</organism>
<evidence type="ECO:0000313" key="3">
    <source>
        <dbReference type="Proteomes" id="UP000193144"/>
    </source>
</evidence>